<evidence type="ECO:0000313" key="2">
    <source>
        <dbReference type="EMBL" id="KGA35419.1"/>
    </source>
</evidence>
<dbReference type="Gene3D" id="1.10.1790.10">
    <property type="entry name" value="PRD domain"/>
    <property type="match status" value="2"/>
</dbReference>
<dbReference type="Pfam" id="PF00874">
    <property type="entry name" value="PRD"/>
    <property type="match status" value="2"/>
</dbReference>
<dbReference type="SUPFAM" id="SSF50151">
    <property type="entry name" value="SacY-like RNA-binding domain"/>
    <property type="match status" value="1"/>
</dbReference>
<dbReference type="InterPro" id="IPR036634">
    <property type="entry name" value="PRD_sf"/>
</dbReference>
<comment type="caution">
    <text evidence="2">The sequence shown here is derived from an EMBL/GenBank/DDBJ whole genome shotgun (WGS) entry which is preliminary data.</text>
</comment>
<dbReference type="InterPro" id="IPR050661">
    <property type="entry name" value="BglG_antiterminators"/>
</dbReference>
<dbReference type="InterPro" id="IPR004341">
    <property type="entry name" value="CAT_RNA-bd_dom"/>
</dbReference>
<gene>
    <name evidence="2" type="ORF">KU74_02810</name>
</gene>
<name>A0A0M2F326_9GAMM</name>
<dbReference type="AlphaFoldDB" id="A0A0M2F326"/>
<dbReference type="GO" id="GO:0003723">
    <property type="term" value="F:RNA binding"/>
    <property type="evidence" value="ECO:0007669"/>
    <property type="project" value="InterPro"/>
</dbReference>
<dbReference type="PANTHER" id="PTHR30185:SF15">
    <property type="entry name" value="CRYPTIC BETA-GLUCOSIDE BGL OPERON ANTITERMINATOR"/>
    <property type="match status" value="1"/>
</dbReference>
<dbReference type="Pfam" id="PF03123">
    <property type="entry name" value="CAT_RBD"/>
    <property type="match status" value="1"/>
</dbReference>
<organism evidence="2 3">
    <name type="scientific">Pectobacterium brasiliense</name>
    <dbReference type="NCBI Taxonomy" id="180957"/>
    <lineage>
        <taxon>Bacteria</taxon>
        <taxon>Pseudomonadati</taxon>
        <taxon>Pseudomonadota</taxon>
        <taxon>Gammaproteobacteria</taxon>
        <taxon>Enterobacterales</taxon>
        <taxon>Pectobacteriaceae</taxon>
        <taxon>Pectobacterium</taxon>
    </lineage>
</organism>
<dbReference type="SMART" id="SM01061">
    <property type="entry name" value="CAT_RBD"/>
    <property type="match status" value="1"/>
</dbReference>
<proteinExistence type="predicted"/>
<dbReference type="GO" id="GO:0006355">
    <property type="term" value="P:regulation of DNA-templated transcription"/>
    <property type="evidence" value="ECO:0007669"/>
    <property type="project" value="InterPro"/>
</dbReference>
<dbReference type="InterPro" id="IPR036650">
    <property type="entry name" value="CAT_RNA-bd_dom_sf"/>
</dbReference>
<keyword evidence="1" id="KW-0677">Repeat</keyword>
<dbReference type="PANTHER" id="PTHR30185">
    <property type="entry name" value="CRYPTIC BETA-GLUCOSIDE BGL OPERON ANTITERMINATOR"/>
    <property type="match status" value="1"/>
</dbReference>
<dbReference type="SUPFAM" id="SSF63520">
    <property type="entry name" value="PTS-regulatory domain, PRD"/>
    <property type="match status" value="2"/>
</dbReference>
<sequence length="279" mass="32129">MIKVKKALNNSMLLVDHEQQEMILLGKGIGFGAKPGSLIDVTHVEQVFIPLENLKSRHFLSLTDTIPAAFFDITQEIVTLAQSQYAEKLNSVLFFTLAEHLYFAVERSKTGNHFINKLSWEVKRYYQKEYALGVQAKDRVSARFNVTLPDDEAINIAFHLINAAGSAEIADAHQQVQLVNRLAEIVRYKLNKNIDVNAVDYLRFITHLRYFSERVIARKIAPGRTDDFYQELLKHYPEAMAISWAIRDYVQEKYQMALPKEELTWLTMHISRLAESQTP</sequence>
<accession>A0A0M2F326</accession>
<dbReference type="Proteomes" id="UP000029435">
    <property type="component" value="Unassembled WGS sequence"/>
</dbReference>
<dbReference type="RefSeq" id="WP_010281457.1">
    <property type="nucleotide sequence ID" value="NZ_CP047495.1"/>
</dbReference>
<dbReference type="PROSITE" id="PS51372">
    <property type="entry name" value="PRD_2"/>
    <property type="match status" value="2"/>
</dbReference>
<evidence type="ECO:0000313" key="3">
    <source>
        <dbReference type="Proteomes" id="UP000029435"/>
    </source>
</evidence>
<dbReference type="InterPro" id="IPR011608">
    <property type="entry name" value="PRD"/>
</dbReference>
<dbReference type="STRING" id="180957.B5S52_14775"/>
<dbReference type="OrthoDB" id="9813552at2"/>
<dbReference type="EMBL" id="JQOD01000001">
    <property type="protein sequence ID" value="KGA35419.1"/>
    <property type="molecule type" value="Genomic_DNA"/>
</dbReference>
<evidence type="ECO:0000256" key="1">
    <source>
        <dbReference type="ARBA" id="ARBA00022737"/>
    </source>
</evidence>
<dbReference type="Gene3D" id="2.30.24.10">
    <property type="entry name" value="CAT RNA-binding domain"/>
    <property type="match status" value="1"/>
</dbReference>
<protein>
    <submittedName>
        <fullName evidence="2">Transcription antiterminator BglG</fullName>
    </submittedName>
</protein>
<reference evidence="2 3" key="1">
    <citation type="submission" date="2014-08" db="EMBL/GenBank/DDBJ databases">
        <title>Genome sequences of NCPPB Pectobacterium isolates.</title>
        <authorList>
            <person name="Glover R.H."/>
            <person name="Sapp M."/>
            <person name="Elphinstone J."/>
        </authorList>
    </citation>
    <scope>NUCLEOTIDE SEQUENCE [LARGE SCALE GENOMIC DNA]</scope>
    <source>
        <strain evidence="2 3">LMG 21372</strain>
    </source>
</reference>
<dbReference type="GeneID" id="57240868"/>